<dbReference type="Gene3D" id="1.10.510.10">
    <property type="entry name" value="Transferase(Phosphotransferase) domain 1"/>
    <property type="match status" value="1"/>
</dbReference>
<accession>A0AAU9J9S3</accession>
<dbReference type="FunFam" id="1.10.510.10:FF:001091">
    <property type="entry name" value="STE family protein kinase"/>
    <property type="match status" value="1"/>
</dbReference>
<evidence type="ECO:0000256" key="5">
    <source>
        <dbReference type="SAM" id="MobiDB-lite"/>
    </source>
</evidence>
<feature type="domain" description="Protein kinase" evidence="6">
    <location>
        <begin position="20"/>
        <end position="272"/>
    </location>
</feature>
<gene>
    <name evidence="7" type="ORF">BSTOLATCC_MIC27296</name>
</gene>
<dbReference type="GO" id="GO:0004674">
    <property type="term" value="F:protein serine/threonine kinase activity"/>
    <property type="evidence" value="ECO:0007669"/>
    <property type="project" value="UniProtKB-EC"/>
</dbReference>
<dbReference type="InterPro" id="IPR017441">
    <property type="entry name" value="Protein_kinase_ATP_BS"/>
</dbReference>
<dbReference type="EC" id="2.7.11.1" evidence="1"/>
<dbReference type="EMBL" id="CAJZBQ010000027">
    <property type="protein sequence ID" value="CAG9320713.1"/>
    <property type="molecule type" value="Genomic_DNA"/>
</dbReference>
<sequence length="480" mass="53948">MANLNIQDVVSNHEDPEVMFQLLEKLGEGSFGSVHKGLHKSTGTIVAIKILQINNNEIASIKKEISILKACRHPNIVGYIGSYIKGDDLWLIIEYCSAGSVADLIRITKKTLDEVQIASVCQAALRGLEYLHDNKNIHRDIKAGNILLDHKGIAKLADFGVSAQLLHTLSKKDTVIGTPYWMSPEVISRSCYNKKTDIWSLGITAIEMAEAEPPYSNIPPVRAMFTIQRYPAQSLTEPRKWSPEFNDFVAKCLTIDPKQRPTAKELLIHPFIRRARGPGLLSELVANAMDSIERSRTTENISEGSESEEEAECDNGSMVYKGTEEFDSGTVIQYDTMVEIPEENKMSTIIIKDGKEKNKETEQQGTVRIDYSDEEEENVEPDFMKLVRQAEGIPEPKPQAKKAPQSPQPPSVHNPPSANNSQKPQIPPEFKGMSIEYIEKSLKRLNVDMLAEIEAVKSRYAERIKPLEKILEVMRHDEKR</sequence>
<dbReference type="GO" id="GO:0005737">
    <property type="term" value="C:cytoplasm"/>
    <property type="evidence" value="ECO:0007669"/>
    <property type="project" value="TreeGrafter"/>
</dbReference>
<dbReference type="PROSITE" id="PS00107">
    <property type="entry name" value="PROTEIN_KINASE_ATP"/>
    <property type="match status" value="1"/>
</dbReference>
<name>A0AAU9J9S3_9CILI</name>
<comment type="caution">
    <text evidence="7">The sequence shown here is derived from an EMBL/GenBank/DDBJ whole genome shotgun (WGS) entry which is preliminary data.</text>
</comment>
<feature type="binding site" evidence="4">
    <location>
        <position position="49"/>
    </location>
    <ligand>
        <name>ATP</name>
        <dbReference type="ChEBI" id="CHEBI:30616"/>
    </ligand>
</feature>
<dbReference type="PANTHER" id="PTHR48012">
    <property type="entry name" value="STERILE20-LIKE KINASE, ISOFORM B-RELATED"/>
    <property type="match status" value="1"/>
</dbReference>
<keyword evidence="8" id="KW-1185">Reference proteome</keyword>
<feature type="region of interest" description="Disordered" evidence="5">
    <location>
        <begin position="295"/>
        <end position="315"/>
    </location>
</feature>
<dbReference type="GO" id="GO:0005524">
    <property type="term" value="F:ATP binding"/>
    <property type="evidence" value="ECO:0007669"/>
    <property type="project" value="UniProtKB-UniRule"/>
</dbReference>
<evidence type="ECO:0000256" key="3">
    <source>
        <dbReference type="ARBA" id="ARBA00022840"/>
    </source>
</evidence>
<keyword evidence="3 4" id="KW-0067">ATP-binding</keyword>
<evidence type="ECO:0000313" key="8">
    <source>
        <dbReference type="Proteomes" id="UP001162131"/>
    </source>
</evidence>
<dbReference type="CDD" id="cd06612">
    <property type="entry name" value="STKc_MST1_2"/>
    <property type="match status" value="1"/>
</dbReference>
<evidence type="ECO:0000256" key="4">
    <source>
        <dbReference type="PROSITE-ProRule" id="PRU10141"/>
    </source>
</evidence>
<evidence type="ECO:0000313" key="7">
    <source>
        <dbReference type="EMBL" id="CAG9320713.1"/>
    </source>
</evidence>
<evidence type="ECO:0000259" key="6">
    <source>
        <dbReference type="PROSITE" id="PS50011"/>
    </source>
</evidence>
<dbReference type="InterPro" id="IPR000719">
    <property type="entry name" value="Prot_kinase_dom"/>
</dbReference>
<dbReference type="PROSITE" id="PS50011">
    <property type="entry name" value="PROTEIN_KINASE_DOM"/>
    <property type="match status" value="1"/>
</dbReference>
<dbReference type="InterPro" id="IPR011009">
    <property type="entry name" value="Kinase-like_dom_sf"/>
</dbReference>
<proteinExistence type="predicted"/>
<feature type="region of interest" description="Disordered" evidence="5">
    <location>
        <begin position="349"/>
        <end position="379"/>
    </location>
</feature>
<feature type="compositionally biased region" description="Basic and acidic residues" evidence="5">
    <location>
        <begin position="352"/>
        <end position="362"/>
    </location>
</feature>
<dbReference type="AlphaFoldDB" id="A0AAU9J9S3"/>
<dbReference type="SUPFAM" id="SSF56112">
    <property type="entry name" value="Protein kinase-like (PK-like)"/>
    <property type="match status" value="1"/>
</dbReference>
<evidence type="ECO:0000256" key="2">
    <source>
        <dbReference type="ARBA" id="ARBA00022741"/>
    </source>
</evidence>
<feature type="region of interest" description="Disordered" evidence="5">
    <location>
        <begin position="394"/>
        <end position="432"/>
    </location>
</feature>
<feature type="compositionally biased region" description="Polar residues" evidence="5">
    <location>
        <begin position="414"/>
        <end position="424"/>
    </location>
</feature>
<reference evidence="7" key="1">
    <citation type="submission" date="2021-09" db="EMBL/GenBank/DDBJ databases">
        <authorList>
            <consortium name="AG Swart"/>
            <person name="Singh M."/>
            <person name="Singh A."/>
            <person name="Seah K."/>
            <person name="Emmerich C."/>
        </authorList>
    </citation>
    <scope>NUCLEOTIDE SEQUENCE</scope>
    <source>
        <strain evidence="7">ATCC30299</strain>
    </source>
</reference>
<dbReference type="InterPro" id="IPR050629">
    <property type="entry name" value="STE20/SPS1-PAK"/>
</dbReference>
<dbReference type="Proteomes" id="UP001162131">
    <property type="component" value="Unassembled WGS sequence"/>
</dbReference>
<protein>
    <recommendedName>
        <fullName evidence="1">non-specific serine/threonine protein kinase</fullName>
        <ecNumber evidence="1">2.7.11.1</ecNumber>
    </recommendedName>
</protein>
<dbReference type="Pfam" id="PF00069">
    <property type="entry name" value="Pkinase"/>
    <property type="match status" value="1"/>
</dbReference>
<keyword evidence="2 4" id="KW-0547">Nucleotide-binding</keyword>
<dbReference type="PANTHER" id="PTHR48012:SF2">
    <property type="entry name" value="STERILE20-LIKE KINASE, ISOFORM B"/>
    <property type="match status" value="1"/>
</dbReference>
<organism evidence="7 8">
    <name type="scientific">Blepharisma stoltei</name>
    <dbReference type="NCBI Taxonomy" id="1481888"/>
    <lineage>
        <taxon>Eukaryota</taxon>
        <taxon>Sar</taxon>
        <taxon>Alveolata</taxon>
        <taxon>Ciliophora</taxon>
        <taxon>Postciliodesmatophora</taxon>
        <taxon>Heterotrichea</taxon>
        <taxon>Heterotrichida</taxon>
        <taxon>Blepharismidae</taxon>
        <taxon>Blepharisma</taxon>
    </lineage>
</organism>
<dbReference type="SMART" id="SM00220">
    <property type="entry name" value="S_TKc"/>
    <property type="match status" value="1"/>
</dbReference>
<evidence type="ECO:0000256" key="1">
    <source>
        <dbReference type="ARBA" id="ARBA00012513"/>
    </source>
</evidence>